<keyword evidence="4" id="KW-1185">Reference proteome</keyword>
<evidence type="ECO:0000313" key="4">
    <source>
        <dbReference type="Proteomes" id="UP000232323"/>
    </source>
</evidence>
<accession>A0A250WRR4</accession>
<dbReference type="Proteomes" id="UP000232323">
    <property type="component" value="Unassembled WGS sequence"/>
</dbReference>
<reference evidence="3 4" key="1">
    <citation type="submission" date="2017-08" db="EMBL/GenBank/DDBJ databases">
        <title>Acidophilic green algal genome provides insights into adaptation to an acidic environment.</title>
        <authorList>
            <person name="Hirooka S."/>
            <person name="Hirose Y."/>
            <person name="Kanesaki Y."/>
            <person name="Higuchi S."/>
            <person name="Fujiwara T."/>
            <person name="Onuma R."/>
            <person name="Era A."/>
            <person name="Ohbayashi R."/>
            <person name="Uzuka A."/>
            <person name="Nozaki H."/>
            <person name="Yoshikawa H."/>
            <person name="Miyagishima S.Y."/>
        </authorList>
    </citation>
    <scope>NUCLEOTIDE SEQUENCE [LARGE SCALE GENOMIC DNA]</scope>
    <source>
        <strain evidence="3 4">NIES-2499</strain>
    </source>
</reference>
<evidence type="ECO:0000313" key="3">
    <source>
        <dbReference type="EMBL" id="GAX73362.1"/>
    </source>
</evidence>
<organism evidence="3 4">
    <name type="scientific">Chlamydomonas eustigma</name>
    <dbReference type="NCBI Taxonomy" id="1157962"/>
    <lineage>
        <taxon>Eukaryota</taxon>
        <taxon>Viridiplantae</taxon>
        <taxon>Chlorophyta</taxon>
        <taxon>core chlorophytes</taxon>
        <taxon>Chlorophyceae</taxon>
        <taxon>CS clade</taxon>
        <taxon>Chlamydomonadales</taxon>
        <taxon>Chlamydomonadaceae</taxon>
        <taxon>Chlamydomonas</taxon>
    </lineage>
</organism>
<evidence type="ECO:0000259" key="2">
    <source>
        <dbReference type="PROSITE" id="PS50137"/>
    </source>
</evidence>
<dbReference type="PROSITE" id="PS50137">
    <property type="entry name" value="DS_RBD"/>
    <property type="match status" value="1"/>
</dbReference>
<dbReference type="EMBL" id="BEGY01000003">
    <property type="protein sequence ID" value="GAX73362.1"/>
    <property type="molecule type" value="Genomic_DNA"/>
</dbReference>
<dbReference type="AlphaFoldDB" id="A0A250WRR4"/>
<evidence type="ECO:0000256" key="1">
    <source>
        <dbReference type="PROSITE-ProRule" id="PRU00266"/>
    </source>
</evidence>
<dbReference type="GO" id="GO:0003723">
    <property type="term" value="F:RNA binding"/>
    <property type="evidence" value="ECO:0007669"/>
    <property type="project" value="UniProtKB-UniRule"/>
</dbReference>
<name>A0A250WRR4_9CHLO</name>
<protein>
    <recommendedName>
        <fullName evidence="2">DRBM domain-containing protein</fullName>
    </recommendedName>
</protein>
<proteinExistence type="predicted"/>
<keyword evidence="1" id="KW-0694">RNA-binding</keyword>
<sequence length="755" mass="80575">MAPSPINQLLELKAKKILRSADNEIVTGRDGSYTCVWTIVVGIDNKTIKGVATHKSKQEAKWASALSALDQMGIKWSEDSAEICSGNFPGDKREDLSSPISVLKELHDKGRFLHPPEYLEGQASELSMNAFTCTCRVLLKKESNRHSEVLEVVMIGRGGNKKEAKREAAAAVLQEVNCHLNSSQPAAHSESVDSVAVLKDQIKSVESILDNMDTFLKIITAKVEQHVVDKVEQHVVDKVEQHVVDKVEQHVVDKVEQHVVDKVEQQQNEPMEDIESQVPLNKVMNSLLTAADSSKSTPAVDITAVLQLGGELDELLSTCIPSLIKVQSVIRSAGLSSAVLDNMAPSRTSIACCAPSHTGALTGATPTSIASSQAVSSFALRHLTHPPLPAAQVSGSDRVIESTSVLKGGLHQHPTGLCNEGKGVETPQGHDMDVSLVPIEDVLKIIGTKPAPIVPVVEDELPVASWRRDLSWSEDVVRSKMALSSTASQGDLHESNTNVYAMMAVSGSTSSTRGPTGVETATELLKLSKVNKAWLDDAVYCSSVNPNVESLAASRLTRSVSGLQEEDRYQCPNSCENNLQQQQGNCIPLPSTPCTCKSCTYVHQSRLAPFLQLAASLVNIQSITIMSTISAEVSLSAKATAATSHPGQDHVPPVGGGCVMSGDARKEAVRVHVDGRGDICSASQQAVCSVDGGITTAVVDSGVDASALRVIPASRSGMRRVVCTGAPCRSADAAVTSAFHELLLDICSHSQWRFS</sequence>
<dbReference type="InterPro" id="IPR014720">
    <property type="entry name" value="dsRBD_dom"/>
</dbReference>
<dbReference type="SUPFAM" id="SSF54768">
    <property type="entry name" value="dsRNA-binding domain-like"/>
    <property type="match status" value="2"/>
</dbReference>
<gene>
    <name evidence="3" type="ORF">CEUSTIGMA_g815.t1</name>
</gene>
<feature type="domain" description="DRBM" evidence="2">
    <location>
        <begin position="98"/>
        <end position="178"/>
    </location>
</feature>
<comment type="caution">
    <text evidence="3">The sequence shown here is derived from an EMBL/GenBank/DDBJ whole genome shotgun (WGS) entry which is preliminary data.</text>
</comment>
<dbReference type="SMART" id="SM00358">
    <property type="entry name" value="DSRM"/>
    <property type="match status" value="2"/>
</dbReference>
<dbReference type="OrthoDB" id="8904524at2759"/>
<dbReference type="Gene3D" id="3.30.160.20">
    <property type="match status" value="1"/>
</dbReference>
<dbReference type="Pfam" id="PF00035">
    <property type="entry name" value="dsrm"/>
    <property type="match status" value="1"/>
</dbReference>